<dbReference type="GO" id="GO:0016805">
    <property type="term" value="F:dipeptidase activity"/>
    <property type="evidence" value="ECO:0007669"/>
    <property type="project" value="UniProtKB-KW"/>
</dbReference>
<dbReference type="Pfam" id="PF03577">
    <property type="entry name" value="Peptidase_C69"/>
    <property type="match status" value="1"/>
</dbReference>
<dbReference type="InterPro" id="IPR005322">
    <property type="entry name" value="Peptidase_C69"/>
</dbReference>
<keyword evidence="8" id="KW-1185">Reference proteome</keyword>
<dbReference type="STRING" id="1393034.HMPREF3192_01306"/>
<dbReference type="PATRIC" id="fig|1393034.3.peg.1271"/>
<dbReference type="NCBIfam" id="NF033678">
    <property type="entry name" value="C69_fam_dipept"/>
    <property type="match status" value="1"/>
</dbReference>
<accession>A0A133XPS1</accession>
<dbReference type="RefSeq" id="WP_066306316.1">
    <property type="nucleotide sequence ID" value="NZ_KQ959516.1"/>
</dbReference>
<evidence type="ECO:0000256" key="1">
    <source>
        <dbReference type="ARBA" id="ARBA00001670"/>
    </source>
</evidence>
<organism evidence="7 8">
    <name type="scientific">Atopobium deltae</name>
    <dbReference type="NCBI Taxonomy" id="1393034"/>
    <lineage>
        <taxon>Bacteria</taxon>
        <taxon>Bacillati</taxon>
        <taxon>Actinomycetota</taxon>
        <taxon>Coriobacteriia</taxon>
        <taxon>Coriobacteriales</taxon>
        <taxon>Atopobiaceae</taxon>
        <taxon>Atopobium</taxon>
    </lineage>
</organism>
<dbReference type="Proteomes" id="UP000070675">
    <property type="component" value="Unassembled WGS sequence"/>
</dbReference>
<name>A0A133XPS1_9ACTN</name>
<evidence type="ECO:0000256" key="6">
    <source>
        <dbReference type="RuleBase" id="RU364089"/>
    </source>
</evidence>
<dbReference type="GO" id="GO:0006508">
    <property type="term" value="P:proteolysis"/>
    <property type="evidence" value="ECO:0007669"/>
    <property type="project" value="UniProtKB-KW"/>
</dbReference>
<protein>
    <recommendedName>
        <fullName evidence="6">Dipeptidase</fullName>
        <ecNumber evidence="6">3.4.-.-</ecNumber>
    </recommendedName>
</protein>
<dbReference type="OrthoDB" id="9764088at2"/>
<keyword evidence="4 6" id="KW-0378">Hydrolase</keyword>
<dbReference type="GO" id="GO:0070004">
    <property type="term" value="F:cysteine-type exopeptidase activity"/>
    <property type="evidence" value="ECO:0007669"/>
    <property type="project" value="InterPro"/>
</dbReference>
<sequence length="519" mass="58154">MACTTILVGKNASLDGSTIIARNEDSGSDEFCPKKFLVVQPADQPRTYTSVLSHVTVQLPDNPMRYTSVPEAVDGHGLWAAAGVNEKNIGMTATETITSNERVLGADPLVEYHAAQGKPGDADYTPEVIGGIGEEDMVTLVLPYITSARDGVKRLGALLEQYGTYEMNGIAFSDTNEIWWLETIGGHHWMARRVPDDMYVTMPNQLGIDAFDLTDAEGEQKCFMASADLREFIQKYRLDKLDENSRASIGWIESEFEEAEDHTLFNPRLAFGSRTDADRVYNSPRAWNMHRVLNPHMDWENHGSGWLPEDDDIPWCLEPENPITIEDVKYVLSLHFQGTPYDPYAHYGDPSQRGKYRPIGINRNGELLVIQLRPYVPEAIAAVQWLAYGSNTYNVLVPLYANTNANPEYISNTTKRVTSESFYWANRLVAAMADAHFNECATHIERYQETYGAMGRHFVYKFDDEITKAGLGYDQAAGELAKANQEIVDALKKQTDELLDNVLLTASFNMKNGYARSDA</sequence>
<evidence type="ECO:0000313" key="8">
    <source>
        <dbReference type="Proteomes" id="UP000070675"/>
    </source>
</evidence>
<dbReference type="PANTHER" id="PTHR12994">
    <property type="entry name" value="SECERNIN"/>
    <property type="match status" value="1"/>
</dbReference>
<dbReference type="PANTHER" id="PTHR12994:SF17">
    <property type="entry name" value="LD30995P"/>
    <property type="match status" value="1"/>
</dbReference>
<evidence type="ECO:0000313" key="7">
    <source>
        <dbReference type="EMBL" id="KXB32937.1"/>
    </source>
</evidence>
<proteinExistence type="inferred from homology"/>
<comment type="caution">
    <text evidence="7">The sequence shown here is derived from an EMBL/GenBank/DDBJ whole genome shotgun (WGS) entry which is preliminary data.</text>
</comment>
<dbReference type="InterPro" id="IPR047804">
    <property type="entry name" value="C69_dipept_A-like"/>
</dbReference>
<gene>
    <name evidence="7" type="ORF">HMPREF3192_01306</name>
</gene>
<comment type="catalytic activity">
    <reaction evidence="1">
        <text>an L-aminoacyl-L-amino acid + H2O = 2 an L-alpha-amino acid</text>
        <dbReference type="Rhea" id="RHEA:48940"/>
        <dbReference type="ChEBI" id="CHEBI:15377"/>
        <dbReference type="ChEBI" id="CHEBI:59869"/>
        <dbReference type="ChEBI" id="CHEBI:77460"/>
        <dbReference type="EC" id="3.4.13.19"/>
    </reaction>
</comment>
<reference evidence="8" key="1">
    <citation type="submission" date="2016-01" db="EMBL/GenBank/DDBJ databases">
        <authorList>
            <person name="Mitreva M."/>
            <person name="Pepin K.H."/>
            <person name="Mihindukulasuriya K.A."/>
            <person name="Fulton R."/>
            <person name="Fronick C."/>
            <person name="O'Laughlin M."/>
            <person name="Miner T."/>
            <person name="Herter B."/>
            <person name="Rosa B.A."/>
            <person name="Cordes M."/>
            <person name="Tomlinson C."/>
            <person name="Wollam A."/>
            <person name="Palsikar V.B."/>
            <person name="Mardis E.R."/>
            <person name="Wilson R.K."/>
        </authorList>
    </citation>
    <scope>NUCLEOTIDE SEQUENCE [LARGE SCALE GENOMIC DNA]</scope>
    <source>
        <strain evidence="8">DNF00019</strain>
    </source>
</reference>
<evidence type="ECO:0000256" key="3">
    <source>
        <dbReference type="ARBA" id="ARBA00022670"/>
    </source>
</evidence>
<evidence type="ECO:0000256" key="4">
    <source>
        <dbReference type="ARBA" id="ARBA00022801"/>
    </source>
</evidence>
<comment type="similarity">
    <text evidence="2 6">Belongs to the peptidase C69 family.</text>
</comment>
<evidence type="ECO:0000256" key="5">
    <source>
        <dbReference type="ARBA" id="ARBA00022997"/>
    </source>
</evidence>
<dbReference type="EMBL" id="LSCR01000042">
    <property type="protein sequence ID" value="KXB32937.1"/>
    <property type="molecule type" value="Genomic_DNA"/>
</dbReference>
<keyword evidence="5 6" id="KW-0224">Dipeptidase</keyword>
<dbReference type="Gene3D" id="3.60.60.10">
    <property type="entry name" value="Penicillin V Acylase, Chain A"/>
    <property type="match status" value="1"/>
</dbReference>
<keyword evidence="3 6" id="KW-0645">Protease</keyword>
<dbReference type="EC" id="3.4.-.-" evidence="6"/>
<dbReference type="AlphaFoldDB" id="A0A133XPS1"/>
<evidence type="ECO:0000256" key="2">
    <source>
        <dbReference type="ARBA" id="ARBA00007225"/>
    </source>
</evidence>